<name>A0A7W7YFA8_9BACT</name>
<organism evidence="3 4">
    <name type="scientific">Prosthecobacter vanneervenii</name>
    <dbReference type="NCBI Taxonomy" id="48466"/>
    <lineage>
        <taxon>Bacteria</taxon>
        <taxon>Pseudomonadati</taxon>
        <taxon>Verrucomicrobiota</taxon>
        <taxon>Verrucomicrobiia</taxon>
        <taxon>Verrucomicrobiales</taxon>
        <taxon>Verrucomicrobiaceae</taxon>
        <taxon>Prosthecobacter</taxon>
    </lineage>
</organism>
<dbReference type="NCBIfam" id="TIGR00268">
    <property type="entry name" value="ATP-dependent sacrificial sulfur transferase LarE"/>
    <property type="match status" value="1"/>
</dbReference>
<dbReference type="PIRSF" id="PIRSF006661">
    <property type="entry name" value="PP-lp_UCP006661"/>
    <property type="match status" value="1"/>
</dbReference>
<dbReference type="CDD" id="cd01990">
    <property type="entry name" value="LarE-like"/>
    <property type="match status" value="1"/>
</dbReference>
<dbReference type="EMBL" id="JACHIG010000013">
    <property type="protein sequence ID" value="MBB5035034.1"/>
    <property type="molecule type" value="Genomic_DNA"/>
</dbReference>
<dbReference type="AlphaFoldDB" id="A0A7W7YFA8"/>
<dbReference type="SUPFAM" id="SSF52402">
    <property type="entry name" value="Adenine nucleotide alpha hydrolases-like"/>
    <property type="match status" value="1"/>
</dbReference>
<evidence type="ECO:0000259" key="2">
    <source>
        <dbReference type="Pfam" id="PF02540"/>
    </source>
</evidence>
<comment type="caution">
    <text evidence="3">The sequence shown here is derived from an EMBL/GenBank/DDBJ whole genome shotgun (WGS) entry which is preliminary data.</text>
</comment>
<dbReference type="InterPro" id="IPR005232">
    <property type="entry name" value="LarE"/>
</dbReference>
<evidence type="ECO:0000313" key="4">
    <source>
        <dbReference type="Proteomes" id="UP000590740"/>
    </source>
</evidence>
<dbReference type="Proteomes" id="UP000590740">
    <property type="component" value="Unassembled WGS sequence"/>
</dbReference>
<dbReference type="GO" id="GO:0016783">
    <property type="term" value="F:sulfurtransferase activity"/>
    <property type="evidence" value="ECO:0007669"/>
    <property type="project" value="InterPro"/>
</dbReference>
<evidence type="ECO:0000256" key="1">
    <source>
        <dbReference type="PIRSR" id="PIRSR006661-1"/>
    </source>
</evidence>
<dbReference type="Pfam" id="PF02540">
    <property type="entry name" value="NAD_synthase"/>
    <property type="match status" value="1"/>
</dbReference>
<dbReference type="InterPro" id="IPR014729">
    <property type="entry name" value="Rossmann-like_a/b/a_fold"/>
</dbReference>
<dbReference type="RefSeq" id="WP_184343424.1">
    <property type="nucleotide sequence ID" value="NZ_JACHIG010000013.1"/>
</dbReference>
<reference evidence="3 4" key="1">
    <citation type="submission" date="2020-08" db="EMBL/GenBank/DDBJ databases">
        <title>Genomic Encyclopedia of Type Strains, Phase IV (KMG-IV): sequencing the most valuable type-strain genomes for metagenomic binning, comparative biology and taxonomic classification.</title>
        <authorList>
            <person name="Goeker M."/>
        </authorList>
    </citation>
    <scope>NUCLEOTIDE SEQUENCE [LARGE SCALE GENOMIC DNA]</scope>
    <source>
        <strain evidence="3 4">DSM 12252</strain>
    </source>
</reference>
<dbReference type="InterPro" id="IPR022310">
    <property type="entry name" value="NAD/GMP_synthase"/>
</dbReference>
<keyword evidence="4" id="KW-1185">Reference proteome</keyword>
<feature type="domain" description="NAD/GMP synthase" evidence="2">
    <location>
        <begin position="15"/>
        <end position="74"/>
    </location>
</feature>
<accession>A0A7W7YFA8</accession>
<protein>
    <recommendedName>
        <fullName evidence="2">NAD/GMP synthase domain-containing protein</fullName>
    </recommendedName>
</protein>
<evidence type="ECO:0000313" key="3">
    <source>
        <dbReference type="EMBL" id="MBB5035034.1"/>
    </source>
</evidence>
<feature type="active site" description="Nucleophile and sulfur donor" evidence="1">
    <location>
        <position position="171"/>
    </location>
</feature>
<gene>
    <name evidence="3" type="ORF">HNQ65_004642</name>
</gene>
<sequence length="266" mass="29166">MIQKLLDHLRPLGRVAVAYSGGVDSTLVLKACLDALGRKNVVALLAVSPSLPQSEKDEAVALAKSMGARLEMLPTLEVEDPAYQANAPSRCYFCKDHVYRALRKYAEQHDIMHVLDGMNAEDTLDVRPGRAAARELKILSPLHDLGFSKKDVREAAKALGLPNWDKPAAACLASRVPYGTSVTPRLLSQIERAEAALFDLGFRELRVRHHGDVARLEVPEGDLMRALQQREDITNALRATGYTYVTLDLAGLRSGSMNEVLKGRTA</sequence>
<dbReference type="InterPro" id="IPR052188">
    <property type="entry name" value="Ni-pincer_cofactor_biosynth"/>
</dbReference>
<dbReference type="PANTHER" id="PTHR43169:SF2">
    <property type="entry name" value="NAD_GMP SYNTHASE DOMAIN-CONTAINING PROTEIN"/>
    <property type="match status" value="1"/>
</dbReference>
<dbReference type="GO" id="GO:0006163">
    <property type="term" value="P:purine nucleotide metabolic process"/>
    <property type="evidence" value="ECO:0007669"/>
    <property type="project" value="UniProtKB-ARBA"/>
</dbReference>
<dbReference type="PANTHER" id="PTHR43169">
    <property type="entry name" value="EXSB FAMILY PROTEIN"/>
    <property type="match status" value="1"/>
</dbReference>
<dbReference type="Gene3D" id="3.40.50.620">
    <property type="entry name" value="HUPs"/>
    <property type="match status" value="1"/>
</dbReference>
<proteinExistence type="predicted"/>